<sequence length="117" mass="13024">MPFRCKCGQTFEKTDSFASHTSACARFHRRDSDASSLSSSPPSMISFSASPPNRFSGYMQMHNQQQQQHPQQQTSQQGSDLFPRYVPGFLPTALSIHSTFEGARRRSMSAGSTEESL</sequence>
<dbReference type="AlphaFoldDB" id="A0A8H7PZB1"/>
<organism evidence="2 3">
    <name type="scientific">Mortierella isabellina</name>
    <name type="common">Filamentous fungus</name>
    <name type="synonym">Umbelopsis isabellina</name>
    <dbReference type="NCBI Taxonomy" id="91625"/>
    <lineage>
        <taxon>Eukaryota</taxon>
        <taxon>Fungi</taxon>
        <taxon>Fungi incertae sedis</taxon>
        <taxon>Mucoromycota</taxon>
        <taxon>Mucoromycotina</taxon>
        <taxon>Umbelopsidomycetes</taxon>
        <taxon>Umbelopsidales</taxon>
        <taxon>Umbelopsidaceae</taxon>
        <taxon>Umbelopsis</taxon>
    </lineage>
</organism>
<reference evidence="2" key="1">
    <citation type="submission" date="2020-12" db="EMBL/GenBank/DDBJ databases">
        <title>Metabolic potential, ecology and presence of endohyphal bacteria is reflected in genomic diversity of Mucoromycotina.</title>
        <authorList>
            <person name="Muszewska A."/>
            <person name="Okrasinska A."/>
            <person name="Steczkiewicz K."/>
            <person name="Drgas O."/>
            <person name="Orlowska M."/>
            <person name="Perlinska-Lenart U."/>
            <person name="Aleksandrzak-Piekarczyk T."/>
            <person name="Szatraj K."/>
            <person name="Zielenkiewicz U."/>
            <person name="Pilsyk S."/>
            <person name="Malc E."/>
            <person name="Mieczkowski P."/>
            <person name="Kruszewska J.S."/>
            <person name="Biernat P."/>
            <person name="Pawlowska J."/>
        </authorList>
    </citation>
    <scope>NUCLEOTIDE SEQUENCE</scope>
    <source>
        <strain evidence="2">WA0000067209</strain>
    </source>
</reference>
<feature type="compositionally biased region" description="Low complexity" evidence="1">
    <location>
        <begin position="34"/>
        <end position="52"/>
    </location>
</feature>
<keyword evidence="3" id="KW-1185">Reference proteome</keyword>
<protein>
    <submittedName>
        <fullName evidence="2">Uncharacterized protein</fullName>
    </submittedName>
</protein>
<feature type="compositionally biased region" description="Low complexity" evidence="1">
    <location>
        <begin position="60"/>
        <end position="77"/>
    </location>
</feature>
<proteinExistence type="predicted"/>
<gene>
    <name evidence="2" type="ORF">INT43_007121</name>
</gene>
<evidence type="ECO:0000313" key="3">
    <source>
        <dbReference type="Proteomes" id="UP000654370"/>
    </source>
</evidence>
<evidence type="ECO:0000313" key="2">
    <source>
        <dbReference type="EMBL" id="KAG2182194.1"/>
    </source>
</evidence>
<accession>A0A8H7PZB1</accession>
<comment type="caution">
    <text evidence="2">The sequence shown here is derived from an EMBL/GenBank/DDBJ whole genome shotgun (WGS) entry which is preliminary data.</text>
</comment>
<dbReference type="Proteomes" id="UP000654370">
    <property type="component" value="Unassembled WGS sequence"/>
</dbReference>
<dbReference type="OrthoDB" id="2418221at2759"/>
<name>A0A8H7PZB1_MORIS</name>
<dbReference type="EMBL" id="JAEPQZ010000004">
    <property type="protein sequence ID" value="KAG2182194.1"/>
    <property type="molecule type" value="Genomic_DNA"/>
</dbReference>
<feature type="region of interest" description="Disordered" evidence="1">
    <location>
        <begin position="29"/>
        <end position="83"/>
    </location>
</feature>
<evidence type="ECO:0000256" key="1">
    <source>
        <dbReference type="SAM" id="MobiDB-lite"/>
    </source>
</evidence>